<name>A0A1A6AGX6_9TREE</name>
<reference evidence="3" key="3">
    <citation type="submission" date="2024-02" db="EMBL/GenBank/DDBJ databases">
        <title>Comparative genomics of Cryptococcus and Kwoniella reveals pathogenesis evolution and contrasting modes of karyotype evolution via chromosome fusion or intercentromeric recombination.</title>
        <authorList>
            <person name="Coelho M.A."/>
            <person name="David-Palma M."/>
            <person name="Shea T."/>
            <person name="Bowers K."/>
            <person name="McGinley-Smith S."/>
            <person name="Mohammad A.W."/>
            <person name="Gnirke A."/>
            <person name="Yurkov A.M."/>
            <person name="Nowrousian M."/>
            <person name="Sun S."/>
            <person name="Cuomo C.A."/>
            <person name="Heitman J."/>
        </authorList>
    </citation>
    <scope>NUCLEOTIDE SEQUENCE</scope>
    <source>
        <strain evidence="3">CBS 10117</strain>
    </source>
</reference>
<reference evidence="3" key="2">
    <citation type="submission" date="2013-07" db="EMBL/GenBank/DDBJ databases">
        <authorList>
            <consortium name="The Broad Institute Genome Sequencing Platform"/>
            <person name="Cuomo C."/>
            <person name="Litvintseva A."/>
            <person name="Chen Y."/>
            <person name="Heitman J."/>
            <person name="Sun S."/>
            <person name="Springer D."/>
            <person name="Dromer F."/>
            <person name="Young S.K."/>
            <person name="Zeng Q."/>
            <person name="Gargeya S."/>
            <person name="Fitzgerald M."/>
            <person name="Abouelleil A."/>
            <person name="Alvarado L."/>
            <person name="Berlin A.M."/>
            <person name="Chapman S.B."/>
            <person name="Dewar J."/>
            <person name="Goldberg J."/>
            <person name="Griggs A."/>
            <person name="Gujja S."/>
            <person name="Hansen M."/>
            <person name="Howarth C."/>
            <person name="Imamovic A."/>
            <person name="Larimer J."/>
            <person name="McCowan C."/>
            <person name="Murphy C."/>
            <person name="Pearson M."/>
            <person name="Priest M."/>
            <person name="Roberts A."/>
            <person name="Saif S."/>
            <person name="Shea T."/>
            <person name="Sykes S."/>
            <person name="Wortman J."/>
            <person name="Nusbaum C."/>
            <person name="Birren B."/>
        </authorList>
    </citation>
    <scope>NUCLEOTIDE SEQUENCE</scope>
    <source>
        <strain evidence="3">CBS 10117</strain>
    </source>
</reference>
<keyword evidence="4" id="KW-1185">Reference proteome</keyword>
<feature type="region of interest" description="Disordered" evidence="1">
    <location>
        <begin position="169"/>
        <end position="188"/>
    </location>
</feature>
<evidence type="ECO:0000313" key="4">
    <source>
        <dbReference type="Proteomes" id="UP000078595"/>
    </source>
</evidence>
<evidence type="ECO:0000313" key="3">
    <source>
        <dbReference type="EMBL" id="WWC58591.1"/>
    </source>
</evidence>
<evidence type="ECO:0000256" key="1">
    <source>
        <dbReference type="SAM" id="MobiDB-lite"/>
    </source>
</evidence>
<feature type="compositionally biased region" description="Gly residues" evidence="1">
    <location>
        <begin position="270"/>
        <end position="289"/>
    </location>
</feature>
<sequence length="1086" mass="117946">MTEAAGDAKLPIPTLGSGGLFTVISEPSTTRYTLGYRRVFLRPTDATQLQEAILHIPPDTVAFDVSYGDKTAKSIEIIADELIIVGGTSYEYLEHNLSIRCRSLSYIPRQSSQGLTLPVEFRVSGKDAQDPGVDGKPGDPGDDATAPISIQPSSGFFHPQKVLYDYSKSTTRSTVGRPGHQGQPGLRGGDSGDFSLAFYKASDSLVSAATSGSPAVVHVYAVGGAGSKGGQGGEGGSGGRGLQTFSLPSGNWNGEELQNFTQFMPLTFGGANGGDGGPPGPGGRGGNGGKVTVASASWLDKYKSLFEIQTSGGAAGSIGGIGPGGAGGLHADIGEPDSPGSWWIHLHIATAGGKLWSQDPAGQGYADDLNKWIRPPRGNLSDLDKDNGSKGNDSTMIDPDALWKLVDAKDQQSQTAQGSSSLCHVTDQAAAQFFANDSFFFYFLLNRLTFEYFIHISSQMYNDAESGGKELTPGQQAFKDLLSFVQGMLANLTTGQNKAVDILKSNFSILQSTVQNRVDVFGNSFSYVPVGRVGVLSLQDIIKEYQITEEAFNIAQSALESSQRDRLILADKIQSAKDKIATNQGKKKDEQRNLQDIRARIFAYLPKVDEAKHELFTQVKGLEAAIKLKVGCDYKQVIDAVSTVLLFTDPATSGLALAGTVLSVGVSEGSALRDNLFTLTSDTGAKIEKSLLYSRLDSVADDGKGLKNDIAATLQQSKEQRAADNSYLHGLLVDQAKFQTMSDSYFTDIPDSAKVKQAFTALIQTLQQKNQLISDYNASAVRLANLQLQALQQNQYLASFQQATGMASDDEVQTALSFLRAARSQMGQLVFEKIYAFCRAFNCATLGPTSVFRALAPFQSFGSITSDHLHIDVYGQLQKDIDVWFNNWGHSPRITFVQEVNLTDQSSPHRLEAFRKNRSLELDLDWQEAQNHGISSKNFDMRLVDLKVFLDGATVDLNKVPLAERTKLTSQRIRLSIECTGTYRYIDNEQGEHMFDFPYTGHDFFYTNPDLTGKLVNYSQFSTTIAVEGDKFAIGLQDTQSNKVVQYPLQSPLAVWTIKPYDEVDLTKVRGIKFVFTINTRSHTST</sequence>
<dbReference type="OrthoDB" id="5387507at2759"/>
<dbReference type="GeneID" id="28964839"/>
<dbReference type="EMBL" id="KI894027">
    <property type="protein sequence ID" value="OBR89314.1"/>
    <property type="molecule type" value="Genomic_DNA"/>
</dbReference>
<reference evidence="2" key="1">
    <citation type="submission" date="2013-07" db="EMBL/GenBank/DDBJ databases">
        <title>The Genome Sequence of Cryptococcus dejecticola CBS10117.</title>
        <authorList>
            <consortium name="The Broad Institute Genome Sequencing Platform"/>
            <person name="Cuomo C."/>
            <person name="Litvintseva A."/>
            <person name="Chen Y."/>
            <person name="Heitman J."/>
            <person name="Sun S."/>
            <person name="Springer D."/>
            <person name="Dromer F."/>
            <person name="Young S.K."/>
            <person name="Zeng Q."/>
            <person name="Gargeya S."/>
            <person name="Fitzgerald M."/>
            <person name="Abouelleil A."/>
            <person name="Alvarado L."/>
            <person name="Berlin A.M."/>
            <person name="Chapman S.B."/>
            <person name="Dewar J."/>
            <person name="Goldberg J."/>
            <person name="Griggs A."/>
            <person name="Gujja S."/>
            <person name="Hansen M."/>
            <person name="Howarth C."/>
            <person name="Imamovic A."/>
            <person name="Larimer J."/>
            <person name="McCowan C."/>
            <person name="Murphy C."/>
            <person name="Pearson M."/>
            <person name="Priest M."/>
            <person name="Roberts A."/>
            <person name="Saif S."/>
            <person name="Shea T."/>
            <person name="Sykes S."/>
            <person name="Wortman J."/>
            <person name="Nusbaum C."/>
            <person name="Birren B."/>
        </authorList>
    </citation>
    <scope>NUCLEOTIDE SEQUENCE [LARGE SCALE GENOMIC DNA]</scope>
    <source>
        <strain evidence="2">CBS 10117</strain>
    </source>
</reference>
<accession>A0A1A6AGX6</accession>
<dbReference type="Proteomes" id="UP000078595">
    <property type="component" value="Chromosome 1"/>
</dbReference>
<evidence type="ECO:0000313" key="2">
    <source>
        <dbReference type="EMBL" id="OBR89314.1"/>
    </source>
</evidence>
<proteinExistence type="predicted"/>
<dbReference type="EMBL" id="CP144530">
    <property type="protein sequence ID" value="WWC58591.1"/>
    <property type="molecule type" value="Genomic_DNA"/>
</dbReference>
<feature type="region of interest" description="Disordered" evidence="1">
    <location>
        <begin position="126"/>
        <end position="153"/>
    </location>
</feature>
<gene>
    <name evidence="2" type="ORF">I303_01140</name>
    <name evidence="3" type="ORF">I303_101134</name>
</gene>
<dbReference type="RefSeq" id="XP_018267156.1">
    <property type="nucleotide sequence ID" value="XM_018404502.1"/>
</dbReference>
<dbReference type="KEGG" id="kdj:28964839"/>
<feature type="region of interest" description="Disordered" evidence="1">
    <location>
        <begin position="268"/>
        <end position="289"/>
    </location>
</feature>
<organism evidence="2">
    <name type="scientific">Kwoniella dejecticola CBS 10117</name>
    <dbReference type="NCBI Taxonomy" id="1296121"/>
    <lineage>
        <taxon>Eukaryota</taxon>
        <taxon>Fungi</taxon>
        <taxon>Dikarya</taxon>
        <taxon>Basidiomycota</taxon>
        <taxon>Agaricomycotina</taxon>
        <taxon>Tremellomycetes</taxon>
        <taxon>Tremellales</taxon>
        <taxon>Cryptococcaceae</taxon>
        <taxon>Kwoniella</taxon>
    </lineage>
</organism>
<dbReference type="VEuPathDB" id="FungiDB:I303_01140"/>
<dbReference type="AlphaFoldDB" id="A0A1A6AGX6"/>
<dbReference type="STRING" id="1296121.A0A1A6AGX6"/>
<protein>
    <submittedName>
        <fullName evidence="2">Uncharacterized protein</fullName>
    </submittedName>
</protein>